<gene>
    <name evidence="1" type="ORF">VC83_02958</name>
</gene>
<dbReference type="AlphaFoldDB" id="A0A177AD35"/>
<protein>
    <submittedName>
        <fullName evidence="1">Uncharacterized protein</fullName>
    </submittedName>
</protein>
<accession>A0A177AD35</accession>
<dbReference type="GeneID" id="36286035"/>
<evidence type="ECO:0000313" key="1">
    <source>
        <dbReference type="EMBL" id="OAF60015.1"/>
    </source>
</evidence>
<proteinExistence type="predicted"/>
<sequence>MWAWGAAKPTPCLAKLARPVVLSGFNITEPKGKVVMHISTKEKGLIGNSTIDNFVLKPGQNLLPMNAIVDTALALGNVGKQGMVNMIIVGHTAVYNGVHLPYYESVLQSHTLTLAVNLQSLLGSI</sequence>
<reference evidence="1" key="1">
    <citation type="submission" date="2016-03" db="EMBL/GenBank/DDBJ databases">
        <title>Updated assembly of Pseudogymnoascus destructans, the fungus causing white-nose syndrome of bats.</title>
        <authorList>
            <person name="Palmer J.M."/>
            <person name="Drees K.P."/>
            <person name="Foster J.T."/>
            <person name="Lindner D.L."/>
        </authorList>
    </citation>
    <scope>NUCLEOTIDE SEQUENCE [LARGE SCALE GENOMIC DNA]</scope>
    <source>
        <strain evidence="1">20631-21</strain>
    </source>
</reference>
<dbReference type="Proteomes" id="UP000077154">
    <property type="component" value="Unassembled WGS sequence"/>
</dbReference>
<organism evidence="1">
    <name type="scientific">Pseudogymnoascus destructans</name>
    <dbReference type="NCBI Taxonomy" id="655981"/>
    <lineage>
        <taxon>Eukaryota</taxon>
        <taxon>Fungi</taxon>
        <taxon>Dikarya</taxon>
        <taxon>Ascomycota</taxon>
        <taxon>Pezizomycotina</taxon>
        <taxon>Leotiomycetes</taxon>
        <taxon>Thelebolales</taxon>
        <taxon>Thelebolaceae</taxon>
        <taxon>Pseudogymnoascus</taxon>
    </lineage>
</organism>
<dbReference type="RefSeq" id="XP_024325297.1">
    <property type="nucleotide sequence ID" value="XM_024466608.1"/>
</dbReference>
<dbReference type="VEuPathDB" id="FungiDB:GMDG_07492"/>
<dbReference type="OrthoDB" id="10039566at2759"/>
<dbReference type="EMBL" id="KV441392">
    <property type="protein sequence ID" value="OAF60015.1"/>
    <property type="molecule type" value="Genomic_DNA"/>
</dbReference>
<name>A0A177AD35_9PEZI</name>